<comment type="similarity">
    <text evidence="2">Belongs to the RNF10 family.</text>
</comment>
<dbReference type="PROSITE" id="PS00518">
    <property type="entry name" value="ZF_RING_1"/>
    <property type="match status" value="1"/>
</dbReference>
<dbReference type="GO" id="GO:0008270">
    <property type="term" value="F:zinc ion binding"/>
    <property type="evidence" value="ECO:0007669"/>
    <property type="project" value="UniProtKB-KW"/>
</dbReference>
<feature type="region of interest" description="Disordered" evidence="10">
    <location>
        <begin position="1"/>
        <end position="90"/>
    </location>
</feature>
<dbReference type="CDD" id="cd16536">
    <property type="entry name" value="RING-HC_RNF10"/>
    <property type="match status" value="1"/>
</dbReference>
<dbReference type="AlphaFoldDB" id="A0AAD9NBA6"/>
<evidence type="ECO:0000256" key="2">
    <source>
        <dbReference type="ARBA" id="ARBA00008117"/>
    </source>
</evidence>
<evidence type="ECO:0000256" key="7">
    <source>
        <dbReference type="ARBA" id="ARBA00035131"/>
    </source>
</evidence>
<dbReference type="InterPro" id="IPR013083">
    <property type="entry name" value="Znf_RING/FYVE/PHD"/>
</dbReference>
<gene>
    <name evidence="12" type="ORF">LSH36_125g07000</name>
</gene>
<feature type="region of interest" description="Disordered" evidence="10">
    <location>
        <begin position="565"/>
        <end position="585"/>
    </location>
</feature>
<dbReference type="GO" id="GO:0045944">
    <property type="term" value="P:positive regulation of transcription by RNA polymerase II"/>
    <property type="evidence" value="ECO:0007669"/>
    <property type="project" value="TreeGrafter"/>
</dbReference>
<evidence type="ECO:0000313" key="13">
    <source>
        <dbReference type="Proteomes" id="UP001208570"/>
    </source>
</evidence>
<dbReference type="InterPro" id="IPR018957">
    <property type="entry name" value="Znf_C3HC4_RING-type"/>
</dbReference>
<keyword evidence="4" id="KW-0479">Metal-binding</keyword>
<comment type="caution">
    <text evidence="12">The sequence shown here is derived from an EMBL/GenBank/DDBJ whole genome shotgun (WGS) entry which is preliminary data.</text>
</comment>
<dbReference type="Gene3D" id="3.30.40.10">
    <property type="entry name" value="Zinc/RING finger domain, C3HC4 (zinc finger)"/>
    <property type="match status" value="1"/>
</dbReference>
<name>A0AAD9NBA6_9ANNE</name>
<dbReference type="PANTHER" id="PTHR12983:SF9">
    <property type="entry name" value="E3 UBIQUITIN-PROTEIN LIGASE RNF10"/>
    <property type="match status" value="1"/>
</dbReference>
<evidence type="ECO:0000313" key="12">
    <source>
        <dbReference type="EMBL" id="KAK2160914.1"/>
    </source>
</evidence>
<feature type="compositionally biased region" description="Acidic residues" evidence="10">
    <location>
        <begin position="1"/>
        <end position="10"/>
    </location>
</feature>
<evidence type="ECO:0000256" key="9">
    <source>
        <dbReference type="PROSITE-ProRule" id="PRU00175"/>
    </source>
</evidence>
<dbReference type="SUPFAM" id="SSF57850">
    <property type="entry name" value="RING/U-box"/>
    <property type="match status" value="1"/>
</dbReference>
<dbReference type="Proteomes" id="UP001208570">
    <property type="component" value="Unassembled WGS sequence"/>
</dbReference>
<dbReference type="GO" id="GO:0000976">
    <property type="term" value="F:transcription cis-regulatory region binding"/>
    <property type="evidence" value="ECO:0007669"/>
    <property type="project" value="TreeGrafter"/>
</dbReference>
<dbReference type="PROSITE" id="PS50089">
    <property type="entry name" value="ZF_RING_2"/>
    <property type="match status" value="1"/>
</dbReference>
<accession>A0AAD9NBA6</accession>
<comment type="subcellular location">
    <subcellularLocation>
        <location evidence="1">Cytoplasm</location>
    </subcellularLocation>
</comment>
<feature type="domain" description="RING-type" evidence="11">
    <location>
        <begin position="178"/>
        <end position="217"/>
    </location>
</feature>
<evidence type="ECO:0000256" key="6">
    <source>
        <dbReference type="ARBA" id="ARBA00022833"/>
    </source>
</evidence>
<evidence type="ECO:0000256" key="4">
    <source>
        <dbReference type="ARBA" id="ARBA00022723"/>
    </source>
</evidence>
<dbReference type="InterPro" id="IPR017907">
    <property type="entry name" value="Znf_RING_CS"/>
</dbReference>
<evidence type="ECO:0000256" key="5">
    <source>
        <dbReference type="ARBA" id="ARBA00022771"/>
    </source>
</evidence>
<keyword evidence="6" id="KW-0862">Zinc</keyword>
<feature type="region of interest" description="Disordered" evidence="10">
    <location>
        <begin position="666"/>
        <end position="691"/>
    </location>
</feature>
<dbReference type="Pfam" id="PF00097">
    <property type="entry name" value="zf-C3HC4"/>
    <property type="match status" value="1"/>
</dbReference>
<dbReference type="InterPro" id="IPR039739">
    <property type="entry name" value="MAG2/RNF10"/>
</dbReference>
<evidence type="ECO:0000256" key="3">
    <source>
        <dbReference type="ARBA" id="ARBA00022490"/>
    </source>
</evidence>
<evidence type="ECO:0000259" key="11">
    <source>
        <dbReference type="PROSITE" id="PS50089"/>
    </source>
</evidence>
<evidence type="ECO:0000256" key="8">
    <source>
        <dbReference type="ARBA" id="ARBA00035390"/>
    </source>
</evidence>
<dbReference type="GO" id="GO:0005737">
    <property type="term" value="C:cytoplasm"/>
    <property type="evidence" value="ECO:0007669"/>
    <property type="project" value="UniProtKB-SubCell"/>
</dbReference>
<dbReference type="InterPro" id="IPR001841">
    <property type="entry name" value="Znf_RING"/>
</dbReference>
<proteinExistence type="inferred from homology"/>
<protein>
    <recommendedName>
        <fullName evidence="7">E3 ubiquitin-protein ligase RNF10</fullName>
    </recommendedName>
    <alternativeName>
        <fullName evidence="8">RING finger protein 10</fullName>
    </alternativeName>
</protein>
<dbReference type="PANTHER" id="PTHR12983">
    <property type="entry name" value="RING FINGER 10 FAMILY MEMBER"/>
    <property type="match status" value="1"/>
</dbReference>
<evidence type="ECO:0000256" key="1">
    <source>
        <dbReference type="ARBA" id="ARBA00004496"/>
    </source>
</evidence>
<keyword evidence="5 9" id="KW-0863">Zinc-finger</keyword>
<organism evidence="12 13">
    <name type="scientific">Paralvinella palmiformis</name>
    <dbReference type="NCBI Taxonomy" id="53620"/>
    <lineage>
        <taxon>Eukaryota</taxon>
        <taxon>Metazoa</taxon>
        <taxon>Spiralia</taxon>
        <taxon>Lophotrochozoa</taxon>
        <taxon>Annelida</taxon>
        <taxon>Polychaeta</taxon>
        <taxon>Sedentaria</taxon>
        <taxon>Canalipalpata</taxon>
        <taxon>Terebellida</taxon>
        <taxon>Terebelliformia</taxon>
        <taxon>Alvinellidae</taxon>
        <taxon>Paralvinella</taxon>
    </lineage>
</organism>
<keyword evidence="3" id="KW-0963">Cytoplasm</keyword>
<feature type="compositionally biased region" description="Polar residues" evidence="10">
    <location>
        <begin position="17"/>
        <end position="28"/>
    </location>
</feature>
<evidence type="ECO:0000256" key="10">
    <source>
        <dbReference type="SAM" id="MobiDB-lite"/>
    </source>
</evidence>
<keyword evidence="13" id="KW-1185">Reference proteome</keyword>
<dbReference type="EMBL" id="JAODUP010000125">
    <property type="protein sequence ID" value="KAK2160914.1"/>
    <property type="molecule type" value="Genomic_DNA"/>
</dbReference>
<sequence length="706" mass="79179">MLEEQEQEEDMDRKSGRQSSVTPKTSGVESKKDNTNSSNQRYSRNSRRKDGGNHGFETTVHARKPQPQKTRFLDKRPRSRGFYNGNSRDEKTNLSHLLNFHFEPRDLYGRGGSSSGRYSKGRRRCFQSHATKYNKEHFLQANCQFIVKEDADYSLHAVDPDTLVDWELIEQVVSRSFCPFDLIALAKITRCGHIYCTSCILHYLSLSERPWRRCPICYDAVQQKDLKSVLSLETRSYTVGEEITMKLMKRQRGSTLALPVDQWSDGSSNLYNIVGDVDTRYIKLLSISPTQVQEMLDNEKQALQNQLLDEGSDSLEGSYVQVGLDLLKKTVAYVDAYSDDEMEDSSPFDKSTVERFGSVSEGDPADTMTVENAGSVDDSESLCELPHVEASETGDSEDIAEITEESIPGKEVPPDIEKKRADYYYFYQAADGQHIYPHSINARCLIKEYGSLENSPPTITARIVELEDLTMNEDLRLRLRYLSHLPVTCDFQIAELAIKPPLVSKDTLRLFSGEFERKKKQRQRKSREEMKLSRRIQEQENKELGIDPHALIVPSEAPSHIVPSAAESDSVVSGSPGPGGSEMLATSPLGNISSDDGVHATLSFAQMLRAGKAKSQEVMSKMTNTVNLCESKSAPKGSDSETDDEDRIPVPVYQASFGDAIQQALDKYKTPGADNGLNESKTASGCKKKKKKQKTLLFATTMNRAK</sequence>
<reference evidence="12" key="1">
    <citation type="journal article" date="2023" name="Mol. Biol. Evol.">
        <title>Third-Generation Sequencing Reveals the Adaptive Role of the Epigenome in Three Deep-Sea Polychaetes.</title>
        <authorList>
            <person name="Perez M."/>
            <person name="Aroh O."/>
            <person name="Sun Y."/>
            <person name="Lan Y."/>
            <person name="Juniper S.K."/>
            <person name="Young C.R."/>
            <person name="Angers B."/>
            <person name="Qian P.Y."/>
        </authorList>
    </citation>
    <scope>NUCLEOTIDE SEQUENCE</scope>
    <source>
        <strain evidence="12">P08H-3</strain>
    </source>
</reference>